<dbReference type="InterPro" id="IPR001680">
    <property type="entry name" value="WD40_rpt"/>
</dbReference>
<keyword evidence="11 15" id="KW-0508">mRNA splicing</keyword>
<dbReference type="PROSITE" id="PS51698">
    <property type="entry name" value="U_BOX"/>
    <property type="match status" value="1"/>
</dbReference>
<dbReference type="SUPFAM" id="SSF57850">
    <property type="entry name" value="RING/U-box"/>
    <property type="match status" value="1"/>
</dbReference>
<protein>
    <recommendedName>
        <fullName evidence="15">Pre-mRNA-processing factor 19</fullName>
        <ecNumber evidence="15">2.3.2.27</ecNumber>
    </recommendedName>
</protein>
<dbReference type="PROSITE" id="PS50082">
    <property type="entry name" value="WD_REPEATS_2"/>
    <property type="match status" value="4"/>
</dbReference>
<accession>A0AAD3DTA9</accession>
<dbReference type="InterPro" id="IPR003613">
    <property type="entry name" value="Ubox_domain"/>
</dbReference>
<comment type="catalytic activity">
    <reaction evidence="15">
        <text>S-ubiquitinyl-[E2 ubiquitin-conjugating enzyme]-L-cysteine + [acceptor protein]-L-lysine = [E2 ubiquitin-conjugating enzyme]-L-cysteine + N(6)-ubiquitinyl-[acceptor protein]-L-lysine.</text>
        <dbReference type="EC" id="2.3.2.27"/>
    </reaction>
</comment>
<feature type="repeat" description="WD" evidence="14">
    <location>
        <begin position="395"/>
        <end position="435"/>
    </location>
</feature>
<evidence type="ECO:0000256" key="14">
    <source>
        <dbReference type="PROSITE-ProRule" id="PRU00221"/>
    </source>
</evidence>
<keyword evidence="12 15" id="KW-0234">DNA repair</keyword>
<dbReference type="GO" id="GO:0071006">
    <property type="term" value="C:U2-type catalytic step 1 spliceosome"/>
    <property type="evidence" value="ECO:0007669"/>
    <property type="project" value="TreeGrafter"/>
</dbReference>
<dbReference type="Proteomes" id="UP001054857">
    <property type="component" value="Unassembled WGS sequence"/>
</dbReference>
<keyword evidence="13 15" id="KW-0539">Nucleus</keyword>
<evidence type="ECO:0000256" key="7">
    <source>
        <dbReference type="ARBA" id="ARBA00022728"/>
    </source>
</evidence>
<dbReference type="FunFam" id="3.30.40.10:FF:000027">
    <property type="entry name" value="Pre-mRNA-processing factor 19, putative"/>
    <property type="match status" value="1"/>
</dbReference>
<gene>
    <name evidence="18" type="ORF">Agub_g9409</name>
</gene>
<evidence type="ECO:0000256" key="5">
    <source>
        <dbReference type="ARBA" id="ARBA00022664"/>
    </source>
</evidence>
<feature type="repeat" description="WD" evidence="14">
    <location>
        <begin position="308"/>
        <end position="349"/>
    </location>
</feature>
<evidence type="ECO:0000256" key="6">
    <source>
        <dbReference type="ARBA" id="ARBA00022679"/>
    </source>
</evidence>
<feature type="coiled-coil region" evidence="16">
    <location>
        <begin position="108"/>
        <end position="135"/>
    </location>
</feature>
<dbReference type="SMART" id="SM00504">
    <property type="entry name" value="Ubox"/>
    <property type="match status" value="1"/>
</dbReference>
<dbReference type="InterPro" id="IPR013915">
    <property type="entry name" value="Prp19_cc"/>
</dbReference>
<evidence type="ECO:0000256" key="8">
    <source>
        <dbReference type="ARBA" id="ARBA00022737"/>
    </source>
</evidence>
<comment type="subunit">
    <text evidence="15">Homotetramer.</text>
</comment>
<dbReference type="SUPFAM" id="SSF50978">
    <property type="entry name" value="WD40 repeat-like"/>
    <property type="match status" value="1"/>
</dbReference>
<evidence type="ECO:0000256" key="12">
    <source>
        <dbReference type="ARBA" id="ARBA00023204"/>
    </source>
</evidence>
<dbReference type="Pfam" id="PF00400">
    <property type="entry name" value="WD40"/>
    <property type="match status" value="4"/>
</dbReference>
<dbReference type="InterPro" id="IPR036322">
    <property type="entry name" value="WD40_repeat_dom_sf"/>
</dbReference>
<keyword evidence="4 14" id="KW-0853">WD repeat</keyword>
<dbReference type="InterPro" id="IPR013083">
    <property type="entry name" value="Znf_RING/FYVE/PHD"/>
</dbReference>
<dbReference type="GO" id="GO:0006281">
    <property type="term" value="P:DNA repair"/>
    <property type="evidence" value="ECO:0007669"/>
    <property type="project" value="UniProtKB-KW"/>
</dbReference>
<evidence type="ECO:0000313" key="19">
    <source>
        <dbReference type="Proteomes" id="UP001054857"/>
    </source>
</evidence>
<feature type="repeat" description="WD" evidence="14">
    <location>
        <begin position="256"/>
        <end position="286"/>
    </location>
</feature>
<reference evidence="18 19" key="1">
    <citation type="journal article" date="2021" name="Sci. Rep.">
        <title>Genome sequencing of the multicellular alga Astrephomene provides insights into convergent evolution of germ-soma differentiation.</title>
        <authorList>
            <person name="Yamashita S."/>
            <person name="Yamamoto K."/>
            <person name="Matsuzaki R."/>
            <person name="Suzuki S."/>
            <person name="Yamaguchi H."/>
            <person name="Hirooka S."/>
            <person name="Minakuchi Y."/>
            <person name="Miyagishima S."/>
            <person name="Kawachi M."/>
            <person name="Toyoda A."/>
            <person name="Nozaki H."/>
        </authorList>
    </citation>
    <scope>NUCLEOTIDE SEQUENCE [LARGE SCALE GENOMIC DNA]</scope>
    <source>
        <strain evidence="18 19">NIES-4017</strain>
    </source>
</reference>
<dbReference type="GO" id="GO:0000398">
    <property type="term" value="P:mRNA splicing, via spliceosome"/>
    <property type="evidence" value="ECO:0007669"/>
    <property type="project" value="InterPro"/>
</dbReference>
<keyword evidence="8" id="KW-0677">Repeat</keyword>
<evidence type="ECO:0000256" key="1">
    <source>
        <dbReference type="ARBA" id="ARBA00004123"/>
    </source>
</evidence>
<dbReference type="PANTHER" id="PTHR43995:SF1">
    <property type="entry name" value="PRE-MRNA-PROCESSING FACTOR 19"/>
    <property type="match status" value="1"/>
</dbReference>
<dbReference type="GO" id="GO:0070534">
    <property type="term" value="P:protein K63-linked ubiquitination"/>
    <property type="evidence" value="ECO:0007669"/>
    <property type="project" value="UniProtKB-UniRule"/>
</dbReference>
<dbReference type="GO" id="GO:0005737">
    <property type="term" value="C:cytoplasm"/>
    <property type="evidence" value="ECO:0007669"/>
    <property type="project" value="TreeGrafter"/>
</dbReference>
<evidence type="ECO:0000256" key="11">
    <source>
        <dbReference type="ARBA" id="ARBA00023187"/>
    </source>
</evidence>
<evidence type="ECO:0000256" key="13">
    <source>
        <dbReference type="ARBA" id="ARBA00023242"/>
    </source>
</evidence>
<keyword evidence="9 15" id="KW-0227">DNA damage</keyword>
<dbReference type="Pfam" id="PF08606">
    <property type="entry name" value="Prp19"/>
    <property type="match status" value="1"/>
</dbReference>
<comment type="subcellular location">
    <subcellularLocation>
        <location evidence="1 15">Nucleus</location>
    </subcellularLocation>
</comment>
<sequence length="515" mass="55233">MFCSISGTVPEQGVVSVKSGHLFEKSLVEKYVRETGKCPVTGEQLSLEDLLPLKVNKTVKPRTAPATSIPGLLSLFHDEWDANMLELHNTRTQLHQTRQELSHALYQHDAATRVIARLIKERDEARAALSDLKAQYATELAAAQTAARAAAEAKPEAEGKRRAKAGIPEDIIADMAEVNATLSKGRKKRPLPDSLATPDDLATLALSGSHPLHKTTAGGIAALDVNPQQQGVVVTAGLDASLQLFDYLQGRVLGSLEGHSKRCTGVAFVSADLIVSSSADKTARVWRSGGAGAEGEEAAASWQSAAVLRDHSAEVVGVTVHPSRRYFVTGSADATWAFYDVDSLTCLRQVGAEDGPGEPYTCLSFHPDGLILGTGTEAKAIRIWEVKQQKPVAACEGHAGPVRCLAFSENGYHMASVSDECVKLWDLRKLANFKTLEPFTDGPCASVAFDHSGQYLAVGGPVVKVFGQKQQWSELRQLSEVPKRAAALRWGPDARSLLVGAGDHNLRVFSVPPAQ</sequence>
<feature type="domain" description="U-box" evidence="17">
    <location>
        <begin position="1"/>
        <end position="70"/>
    </location>
</feature>
<keyword evidence="6 15" id="KW-0808">Transferase</keyword>
<dbReference type="AlphaFoldDB" id="A0AAD3DTA9"/>
<keyword evidence="16" id="KW-0175">Coiled coil</keyword>
<evidence type="ECO:0000256" key="10">
    <source>
        <dbReference type="ARBA" id="ARBA00022786"/>
    </source>
</evidence>
<dbReference type="Gene3D" id="2.130.10.10">
    <property type="entry name" value="YVTN repeat-like/Quinoprotein amine dehydrogenase"/>
    <property type="match status" value="1"/>
</dbReference>
<keyword evidence="10 15" id="KW-0833">Ubl conjugation pathway</keyword>
<comment type="similarity">
    <text evidence="3 15">Belongs to the WD repeat PRP19 family.</text>
</comment>
<evidence type="ECO:0000256" key="2">
    <source>
        <dbReference type="ARBA" id="ARBA00004906"/>
    </source>
</evidence>
<proteinExistence type="inferred from homology"/>
<evidence type="ECO:0000256" key="3">
    <source>
        <dbReference type="ARBA" id="ARBA00006388"/>
    </source>
</evidence>
<dbReference type="EMBL" id="BMAR01000019">
    <property type="protein sequence ID" value="GFR47665.1"/>
    <property type="molecule type" value="Genomic_DNA"/>
</dbReference>
<evidence type="ECO:0000256" key="4">
    <source>
        <dbReference type="ARBA" id="ARBA00022574"/>
    </source>
</evidence>
<dbReference type="InterPro" id="IPR055340">
    <property type="entry name" value="RING-Ubox_PRP19"/>
</dbReference>
<dbReference type="SMART" id="SM00320">
    <property type="entry name" value="WD40"/>
    <property type="match status" value="7"/>
</dbReference>
<dbReference type="CDD" id="cd00200">
    <property type="entry name" value="WD40"/>
    <property type="match status" value="1"/>
</dbReference>
<dbReference type="InterPro" id="IPR038959">
    <property type="entry name" value="Prp19"/>
</dbReference>
<organism evidence="18 19">
    <name type="scientific">Astrephomene gubernaculifera</name>
    <dbReference type="NCBI Taxonomy" id="47775"/>
    <lineage>
        <taxon>Eukaryota</taxon>
        <taxon>Viridiplantae</taxon>
        <taxon>Chlorophyta</taxon>
        <taxon>core chlorophytes</taxon>
        <taxon>Chlorophyceae</taxon>
        <taxon>CS clade</taxon>
        <taxon>Chlamydomonadales</taxon>
        <taxon>Astrephomenaceae</taxon>
        <taxon>Astrephomene</taxon>
    </lineage>
</organism>
<dbReference type="GO" id="GO:0061630">
    <property type="term" value="F:ubiquitin protein ligase activity"/>
    <property type="evidence" value="ECO:0007669"/>
    <property type="project" value="UniProtKB-UniRule"/>
</dbReference>
<dbReference type="InterPro" id="IPR015943">
    <property type="entry name" value="WD40/YVTN_repeat-like_dom_sf"/>
</dbReference>
<name>A0AAD3DTA9_9CHLO</name>
<dbReference type="EC" id="2.3.2.27" evidence="15"/>
<dbReference type="PANTHER" id="PTHR43995">
    <property type="entry name" value="PRE-MRNA-PROCESSING FACTOR 19"/>
    <property type="match status" value="1"/>
</dbReference>
<comment type="function">
    <text evidence="15">Ubiquitin-protein ligase which is mainly involved pre-mRNA splicing and DNA repair. Required for pre-mRNA splicing as component of the spliceosome.</text>
</comment>
<dbReference type="CDD" id="cd16656">
    <property type="entry name" value="RING-Ubox_PRP19"/>
    <property type="match status" value="1"/>
</dbReference>
<evidence type="ECO:0000313" key="18">
    <source>
        <dbReference type="EMBL" id="GFR47665.1"/>
    </source>
</evidence>
<keyword evidence="7 15" id="KW-0747">Spliceosome</keyword>
<evidence type="ECO:0000259" key="17">
    <source>
        <dbReference type="PROSITE" id="PS51698"/>
    </source>
</evidence>
<dbReference type="Gene3D" id="3.30.40.10">
    <property type="entry name" value="Zinc/RING finger domain, C3HC4 (zinc finger)"/>
    <property type="match status" value="1"/>
</dbReference>
<comment type="pathway">
    <text evidence="2 15">Protein modification; protein ubiquitination.</text>
</comment>
<evidence type="ECO:0000256" key="16">
    <source>
        <dbReference type="SAM" id="Coils"/>
    </source>
</evidence>
<dbReference type="GO" id="GO:0000974">
    <property type="term" value="C:Prp19 complex"/>
    <property type="evidence" value="ECO:0007669"/>
    <property type="project" value="UniProtKB-UniRule"/>
</dbReference>
<feature type="repeat" description="WD" evidence="14">
    <location>
        <begin position="353"/>
        <end position="394"/>
    </location>
</feature>
<keyword evidence="19" id="KW-1185">Reference proteome</keyword>
<evidence type="ECO:0000256" key="15">
    <source>
        <dbReference type="RuleBase" id="RU367101"/>
    </source>
</evidence>
<evidence type="ECO:0000256" key="9">
    <source>
        <dbReference type="ARBA" id="ARBA00022763"/>
    </source>
</evidence>
<keyword evidence="5 15" id="KW-0507">mRNA processing</keyword>
<comment type="caution">
    <text evidence="18">The sequence shown here is derived from an EMBL/GenBank/DDBJ whole genome shotgun (WGS) entry which is preliminary data.</text>
</comment>